<name>A0AAV4XEL7_CAEEX</name>
<dbReference type="Gene3D" id="1.20.920.60">
    <property type="match status" value="1"/>
</dbReference>
<dbReference type="FunFam" id="3.40.50.300:FF:000598">
    <property type="entry name" value="Dynein cytoplasmic 2 heavy chain 1"/>
    <property type="match status" value="1"/>
</dbReference>
<dbReference type="EMBL" id="BPLR01017664">
    <property type="protein sequence ID" value="GIY93475.1"/>
    <property type="molecule type" value="Genomic_DNA"/>
</dbReference>
<feature type="coiled-coil region" evidence="1">
    <location>
        <begin position="133"/>
        <end position="181"/>
    </location>
</feature>
<evidence type="ECO:0000259" key="2">
    <source>
        <dbReference type="Pfam" id="PF12777"/>
    </source>
</evidence>
<dbReference type="Pfam" id="PF12777">
    <property type="entry name" value="MT"/>
    <property type="match status" value="1"/>
</dbReference>
<comment type="caution">
    <text evidence="4">The sequence shown here is derived from an EMBL/GenBank/DDBJ whole genome shotgun (WGS) entry which is preliminary data.</text>
</comment>
<evidence type="ECO:0000259" key="3">
    <source>
        <dbReference type="Pfam" id="PF12781"/>
    </source>
</evidence>
<keyword evidence="5" id="KW-1185">Reference proteome</keyword>
<dbReference type="GO" id="GO:0045505">
    <property type="term" value="F:dynein intermediate chain binding"/>
    <property type="evidence" value="ECO:0007669"/>
    <property type="project" value="InterPro"/>
</dbReference>
<dbReference type="InterPro" id="IPR027417">
    <property type="entry name" value="P-loop_NTPase"/>
</dbReference>
<organism evidence="4 5">
    <name type="scientific">Caerostris extrusa</name>
    <name type="common">Bark spider</name>
    <name type="synonym">Caerostris bankana</name>
    <dbReference type="NCBI Taxonomy" id="172846"/>
    <lineage>
        <taxon>Eukaryota</taxon>
        <taxon>Metazoa</taxon>
        <taxon>Ecdysozoa</taxon>
        <taxon>Arthropoda</taxon>
        <taxon>Chelicerata</taxon>
        <taxon>Arachnida</taxon>
        <taxon>Araneae</taxon>
        <taxon>Araneomorphae</taxon>
        <taxon>Entelegynae</taxon>
        <taxon>Araneoidea</taxon>
        <taxon>Araneidae</taxon>
        <taxon>Caerostris</taxon>
    </lineage>
</organism>
<gene>
    <name evidence="4" type="primary">Dync2h1</name>
    <name evidence="4" type="ORF">CEXT_624611</name>
</gene>
<dbReference type="GO" id="GO:0030286">
    <property type="term" value="C:dynein complex"/>
    <property type="evidence" value="ECO:0007669"/>
    <property type="project" value="InterPro"/>
</dbReference>
<feature type="domain" description="Dynein heavy chain coiled coil stalk" evidence="2">
    <location>
        <begin position="131"/>
        <end position="228"/>
    </location>
</feature>
<dbReference type="GO" id="GO:0007018">
    <property type="term" value="P:microtubule-based movement"/>
    <property type="evidence" value="ECO:0007669"/>
    <property type="project" value="InterPro"/>
</dbReference>
<dbReference type="Gene3D" id="1.10.287.2610">
    <property type="match status" value="1"/>
</dbReference>
<dbReference type="Pfam" id="PF12781">
    <property type="entry name" value="AAA_9"/>
    <property type="match status" value="1"/>
</dbReference>
<evidence type="ECO:0000313" key="4">
    <source>
        <dbReference type="EMBL" id="GIY93475.1"/>
    </source>
</evidence>
<dbReference type="PANTHER" id="PTHR45703:SF22">
    <property type="entry name" value="DYNEIN CYTOPLASMIC 2 HEAVY CHAIN 1"/>
    <property type="match status" value="1"/>
</dbReference>
<dbReference type="Gene3D" id="3.40.50.300">
    <property type="entry name" value="P-loop containing nucleotide triphosphate hydrolases"/>
    <property type="match status" value="1"/>
</dbReference>
<dbReference type="GO" id="GO:0051959">
    <property type="term" value="F:dynein light intermediate chain binding"/>
    <property type="evidence" value="ECO:0007669"/>
    <property type="project" value="InterPro"/>
</dbReference>
<evidence type="ECO:0000313" key="5">
    <source>
        <dbReference type="Proteomes" id="UP001054945"/>
    </source>
</evidence>
<dbReference type="Proteomes" id="UP001054945">
    <property type="component" value="Unassembled WGS sequence"/>
</dbReference>
<evidence type="ECO:0000256" key="1">
    <source>
        <dbReference type="SAM" id="Coils"/>
    </source>
</evidence>
<dbReference type="InterPro" id="IPR026983">
    <property type="entry name" value="DHC"/>
</dbReference>
<keyword evidence="1" id="KW-0175">Coiled coil</keyword>
<sequence length="453" mass="51445">MRSFETYYNQHVEENIKLSKRKKDIDLELKEIEPIVQEAKSAVGNIKSEALSEIRSLRAPPDVIRDILEGVLRLMEFLTHLGIQNLFDSKNAKRASAAAAPLAAGEGKCHLFQGVGKDQAIGKEQGKLKHTALEDVEEEVSVLRDRLNKFTKEAAQIEINLKQANETIASAETLVSKLDDEYRRWTFQLQEIDQQLEELPMKALLAAAFITYLSAEPEDERRSVVEKWCSEFGIEKFSLTQTLSTEREQLVWKNEGLPSDELSVENAICILHNTLVPFLIDPSFQAANWLKANMVNSQLEVINCHDSNFLTSVEMAVRFGKTLLLQDVDTIHPVLYPLLRRDLINQGPRYVVQIGEKVVDYNPQFKLFLVTKYSEIELPPNFYAVVSTVNFSTTKAGLTGQLLATVLQREKPELELKTHRLVTKRGRNEIAADSVGRIFTTRISICPRKRPRK</sequence>
<feature type="domain" description="Dynein heavy chain ATP-binding dynein motor region" evidence="3">
    <location>
        <begin position="252"/>
        <end position="431"/>
    </location>
</feature>
<accession>A0AAV4XEL7</accession>
<reference evidence="4 5" key="1">
    <citation type="submission" date="2021-06" db="EMBL/GenBank/DDBJ databases">
        <title>Caerostris extrusa draft genome.</title>
        <authorList>
            <person name="Kono N."/>
            <person name="Arakawa K."/>
        </authorList>
    </citation>
    <scope>NUCLEOTIDE SEQUENCE [LARGE SCALE GENOMIC DNA]</scope>
</reference>
<protein>
    <submittedName>
        <fullName evidence="4">Cytoplasmic dynein 2 heavy chain 1</fullName>
    </submittedName>
</protein>
<dbReference type="PANTHER" id="PTHR45703">
    <property type="entry name" value="DYNEIN HEAVY CHAIN"/>
    <property type="match status" value="1"/>
</dbReference>
<proteinExistence type="predicted"/>
<dbReference type="InterPro" id="IPR035706">
    <property type="entry name" value="AAA_9"/>
</dbReference>
<dbReference type="InterPro" id="IPR024743">
    <property type="entry name" value="Dynein_HC_stalk"/>
</dbReference>
<dbReference type="AlphaFoldDB" id="A0AAV4XEL7"/>